<comment type="pathway">
    <text evidence="3 13">Cofactor biosynthesis; riboflavin biosynthesis; 5-amino-6-(D-ribitylamino)uracil from GTP: step 3/4.</text>
</comment>
<feature type="active site" description="Proton donor" evidence="14">
    <location>
        <position position="63"/>
    </location>
</feature>
<keyword evidence="8 13" id="KW-0378">Hydrolase</keyword>
<name>A0A249DXE7_9ENTR</name>
<protein>
    <recommendedName>
        <fullName evidence="13">Riboflavin biosynthesis protein RibD</fullName>
    </recommendedName>
    <domain>
        <recommendedName>
            <fullName evidence="13">Diaminohydroxyphosphoribosylaminopyrimidine deaminase</fullName>
            <shortName evidence="13">DRAP deaminase</shortName>
            <ecNumber evidence="13">3.5.4.26</ecNumber>
        </recommendedName>
        <alternativeName>
            <fullName evidence="13">Riboflavin-specific deaminase</fullName>
        </alternativeName>
    </domain>
    <domain>
        <recommendedName>
            <fullName evidence="13">5-amino-6-(5-phosphoribosylamino)uracil reductase</fullName>
            <ecNumber evidence="13">1.1.1.193</ecNumber>
        </recommendedName>
        <alternativeName>
            <fullName evidence="13">HTP reductase</fullName>
        </alternativeName>
    </domain>
</protein>
<sequence>MKKTHSADSVKCQDEFYMSHALRLASLGRFTTTPNPNVGCVLVRHGQVVGEGYHLRLGEPHAEIHALQKAGRLAKGSVAYITLEPCCHYGKTPPCVEALIKAGVRRVVVAIEDPNPEIAGRGLYQLKQAGIEVTSGILSTEAQDLNPGFLKRMRTGFPYIQLKMACSLDGRTAMASGESQWITSEQSRQDVQFFRAQSSAILSTGVTVSADNPSLTVRWKSLPKKTQALYPQESLRQPVRIILDRHHKVTPQHQVVQQPGTCWLIRTKTDHQDWPNQVEQWIFSSIQRPDKKNAIDLASLMTALAKREMNLIWVEAGAELAGGLLEAGLVDELILYMAPKLLGNTARGLCQLPGLNELAKAPEFVLKEARQIGPDLRLRLKPDPGFSISMGK</sequence>
<feature type="binding site" evidence="15">
    <location>
        <position position="181"/>
    </location>
    <ligand>
        <name>NADP(+)</name>
        <dbReference type="ChEBI" id="CHEBI:58349"/>
    </ligand>
</feature>
<evidence type="ECO:0000256" key="13">
    <source>
        <dbReference type="PIRNR" id="PIRNR006769"/>
    </source>
</evidence>
<dbReference type="SUPFAM" id="SSF53927">
    <property type="entry name" value="Cytidine deaminase-like"/>
    <property type="match status" value="1"/>
</dbReference>
<comment type="similarity">
    <text evidence="4 13">In the N-terminal section; belongs to the cytidine and deoxycytidylate deaminase family.</text>
</comment>
<dbReference type="Pfam" id="PF01872">
    <property type="entry name" value="RibD_C"/>
    <property type="match status" value="1"/>
</dbReference>
<dbReference type="EMBL" id="CP016303">
    <property type="protein sequence ID" value="ASX26208.1"/>
    <property type="molecule type" value="Genomic_DNA"/>
</dbReference>
<dbReference type="GO" id="GO:0008703">
    <property type="term" value="F:5-amino-6-(5-phosphoribosylamino)uracil reductase activity"/>
    <property type="evidence" value="ECO:0007669"/>
    <property type="project" value="UniProtKB-EC"/>
</dbReference>
<feature type="binding site" evidence="16">
    <location>
        <position position="95"/>
    </location>
    <ligand>
        <name>Zn(2+)</name>
        <dbReference type="ChEBI" id="CHEBI:29105"/>
        <note>catalytic</note>
    </ligand>
</feature>
<feature type="binding site" evidence="16">
    <location>
        <position position="86"/>
    </location>
    <ligand>
        <name>Zn(2+)</name>
        <dbReference type="ChEBI" id="CHEBI:29105"/>
        <note>catalytic</note>
    </ligand>
</feature>
<evidence type="ECO:0000256" key="10">
    <source>
        <dbReference type="ARBA" id="ARBA00022857"/>
    </source>
</evidence>
<evidence type="ECO:0000256" key="9">
    <source>
        <dbReference type="ARBA" id="ARBA00022833"/>
    </source>
</evidence>
<evidence type="ECO:0000256" key="8">
    <source>
        <dbReference type="ARBA" id="ARBA00022801"/>
    </source>
</evidence>
<evidence type="ECO:0000256" key="11">
    <source>
        <dbReference type="ARBA" id="ARBA00023002"/>
    </source>
</evidence>
<gene>
    <name evidence="17" type="ORF">BA171_03715</name>
</gene>
<keyword evidence="12" id="KW-0511">Multifunctional enzyme</keyword>
<dbReference type="FunFam" id="3.40.140.10:FF:000025">
    <property type="entry name" value="Riboflavin biosynthesis protein RibD"/>
    <property type="match status" value="1"/>
</dbReference>
<dbReference type="PIRSF" id="PIRSF006769">
    <property type="entry name" value="RibD"/>
    <property type="match status" value="1"/>
</dbReference>
<proteinExistence type="inferred from homology"/>
<evidence type="ECO:0000256" key="16">
    <source>
        <dbReference type="PIRSR" id="PIRSR006769-3"/>
    </source>
</evidence>
<reference evidence="17 18" key="2">
    <citation type="submission" date="2017-09" db="EMBL/GenBank/DDBJ databases">
        <title>The genome of whitefly Bemisia tabaci, a global crop pest, provides novel insights into virus transmission, host adaptation and insecticide resistance.</title>
        <authorList>
            <person name="Kaur N."/>
            <person name="Kliot A."/>
            <person name="Pinheiro P.V."/>
            <person name="Luan J."/>
            <person name="Zheng Y."/>
            <person name="Liu W."/>
            <person name="Sun H."/>
            <person name="Yang X."/>
            <person name="Xu Y."/>
            <person name="Luo Y."/>
            <person name="Kruse A."/>
            <person name="Fisher T.W."/>
            <person name="Nelson D.R."/>
            <person name="Elimelech M."/>
            <person name="MacCoss M."/>
            <person name="Johnson R."/>
            <person name="Cohen E."/>
            <person name="Hunter W.B."/>
            <person name="Brown J.K."/>
            <person name="Jander G."/>
            <person name="Cilia M."/>
            <person name="Douglas A.E."/>
            <person name="Ghanim M."/>
            <person name="Simmons A.M."/>
            <person name="Wintermantel W.M."/>
            <person name="Ling K.-S."/>
            <person name="Fei Z."/>
        </authorList>
    </citation>
    <scope>NUCLEOTIDE SEQUENCE [LARGE SCALE GENOMIC DNA]</scope>
    <source>
        <strain evidence="17 18">MEAM1</strain>
    </source>
</reference>
<dbReference type="GO" id="GO:0008270">
    <property type="term" value="F:zinc ion binding"/>
    <property type="evidence" value="ECO:0007669"/>
    <property type="project" value="InterPro"/>
</dbReference>
<dbReference type="OrthoDB" id="9800865at2"/>
<dbReference type="PANTHER" id="PTHR38011">
    <property type="entry name" value="DIHYDROFOLATE REDUCTASE FAMILY PROTEIN (AFU_ORTHOLOGUE AFUA_8G06820)"/>
    <property type="match status" value="1"/>
</dbReference>
<evidence type="ECO:0000256" key="3">
    <source>
        <dbReference type="ARBA" id="ARBA00004910"/>
    </source>
</evidence>
<dbReference type="GO" id="GO:0050661">
    <property type="term" value="F:NADP binding"/>
    <property type="evidence" value="ECO:0007669"/>
    <property type="project" value="InterPro"/>
</dbReference>
<dbReference type="EC" id="3.5.4.26" evidence="13"/>
<feature type="binding site" evidence="15">
    <location>
        <position position="165"/>
    </location>
    <ligand>
        <name>NADP(+)</name>
        <dbReference type="ChEBI" id="CHEBI:58349"/>
    </ligand>
</feature>
<dbReference type="InterPro" id="IPR050765">
    <property type="entry name" value="Riboflavin_Biosynth_HTPR"/>
</dbReference>
<dbReference type="NCBIfam" id="NF008052">
    <property type="entry name" value="PRK10786.1"/>
    <property type="match status" value="1"/>
</dbReference>
<dbReference type="Pfam" id="PF00383">
    <property type="entry name" value="dCMP_cyt_deam_1"/>
    <property type="match status" value="1"/>
</dbReference>
<keyword evidence="7 13" id="KW-0479">Metal-binding</keyword>
<dbReference type="InterPro" id="IPR011549">
    <property type="entry name" value="RibD_C"/>
</dbReference>
<feature type="binding site" evidence="15">
    <location>
        <position position="179"/>
    </location>
    <ligand>
        <name>substrate</name>
    </ligand>
</feature>
<evidence type="ECO:0000256" key="1">
    <source>
        <dbReference type="ARBA" id="ARBA00002151"/>
    </source>
</evidence>
<feature type="binding site" evidence="15">
    <location>
        <position position="315"/>
    </location>
    <ligand>
        <name>substrate</name>
    </ligand>
</feature>
<reference evidence="18" key="1">
    <citation type="submission" date="2016-06" db="EMBL/GenBank/DDBJ databases">
        <authorList>
            <person name="Chen W."/>
            <person name="Hasegawa D.K."/>
        </authorList>
    </citation>
    <scope>NUCLEOTIDE SEQUENCE [LARGE SCALE GENOMIC DNA]</scope>
    <source>
        <strain evidence="18">MEAM1</strain>
    </source>
</reference>
<feature type="binding site" evidence="15">
    <location>
        <begin position="317"/>
        <end position="323"/>
    </location>
    <ligand>
        <name>NADP(+)</name>
        <dbReference type="ChEBI" id="CHEBI:58349"/>
    </ligand>
</feature>
<evidence type="ECO:0000313" key="18">
    <source>
        <dbReference type="Proteomes" id="UP000216438"/>
    </source>
</evidence>
<dbReference type="InterPro" id="IPR016192">
    <property type="entry name" value="APOBEC/CMP_deaminase_Zn-bd"/>
</dbReference>
<dbReference type="NCBIfam" id="TIGR00227">
    <property type="entry name" value="ribD_Cterm"/>
    <property type="match status" value="1"/>
</dbReference>
<dbReference type="Gene3D" id="3.40.430.10">
    <property type="entry name" value="Dihydrofolate Reductase, subunit A"/>
    <property type="match status" value="1"/>
</dbReference>
<evidence type="ECO:0000256" key="12">
    <source>
        <dbReference type="ARBA" id="ARBA00023268"/>
    </source>
</evidence>
<evidence type="ECO:0000256" key="6">
    <source>
        <dbReference type="ARBA" id="ARBA00022619"/>
    </source>
</evidence>
<feature type="binding site" evidence="15">
    <location>
        <position position="211"/>
    </location>
    <ligand>
        <name>NADP(+)</name>
        <dbReference type="ChEBI" id="CHEBI:58349"/>
    </ligand>
</feature>
<feature type="binding site" evidence="15">
    <location>
        <position position="207"/>
    </location>
    <ligand>
        <name>NADP(+)</name>
        <dbReference type="ChEBI" id="CHEBI:58349"/>
    </ligand>
</feature>
<dbReference type="PROSITE" id="PS00903">
    <property type="entry name" value="CYT_DCMP_DEAMINASES_1"/>
    <property type="match status" value="1"/>
</dbReference>
<keyword evidence="10 13" id="KW-0521">NADP</keyword>
<dbReference type="SUPFAM" id="SSF53597">
    <property type="entry name" value="Dihydrofolate reductase-like"/>
    <property type="match status" value="1"/>
</dbReference>
<dbReference type="GO" id="GO:0009231">
    <property type="term" value="P:riboflavin biosynthetic process"/>
    <property type="evidence" value="ECO:0007669"/>
    <property type="project" value="UniProtKB-UniPathway"/>
</dbReference>
<comment type="function">
    <text evidence="1 13">Converts 2,5-diamino-6-(ribosylamino)-4(3h)-pyrimidinone 5'-phosphate into 5-amino-6-(ribosylamino)-2,4(1h,3h)-pyrimidinedione 5'-phosphate.</text>
</comment>
<evidence type="ECO:0000313" key="17">
    <source>
        <dbReference type="EMBL" id="ASX26208.1"/>
    </source>
</evidence>
<dbReference type="PROSITE" id="PS51747">
    <property type="entry name" value="CYT_DCMP_DEAMINASES_2"/>
    <property type="match status" value="1"/>
</dbReference>
<evidence type="ECO:0000256" key="7">
    <source>
        <dbReference type="ARBA" id="ARBA00022723"/>
    </source>
</evidence>
<dbReference type="AlphaFoldDB" id="A0A249DXE7"/>
<feature type="binding site" evidence="15">
    <location>
        <position position="195"/>
    </location>
    <ligand>
        <name>NADP(+)</name>
        <dbReference type="ChEBI" id="CHEBI:58349"/>
    </ligand>
</feature>
<dbReference type="NCBIfam" id="TIGR00326">
    <property type="entry name" value="eubact_ribD"/>
    <property type="match status" value="1"/>
</dbReference>
<evidence type="ECO:0000256" key="4">
    <source>
        <dbReference type="ARBA" id="ARBA00005259"/>
    </source>
</evidence>
<dbReference type="PANTHER" id="PTHR38011:SF7">
    <property type="entry name" value="2,5-DIAMINO-6-RIBOSYLAMINO-4(3H)-PYRIMIDINONE 5'-PHOSPHATE REDUCTASE"/>
    <property type="match status" value="1"/>
</dbReference>
<organism evidence="17 18">
    <name type="scientific">Candidatus Hamiltonella defensa</name>
    <name type="common">Bemisia tabaci</name>
    <dbReference type="NCBI Taxonomy" id="672795"/>
    <lineage>
        <taxon>Bacteria</taxon>
        <taxon>Pseudomonadati</taxon>
        <taxon>Pseudomonadota</taxon>
        <taxon>Gammaproteobacteria</taxon>
        <taxon>Enterobacterales</taxon>
        <taxon>Enterobacteriaceae</taxon>
        <taxon>aphid secondary symbionts</taxon>
        <taxon>Candidatus Williamhamiltonella</taxon>
    </lineage>
</organism>
<keyword evidence="9 13" id="KW-0862">Zinc</keyword>
<evidence type="ECO:0000256" key="14">
    <source>
        <dbReference type="PIRSR" id="PIRSR006769-1"/>
    </source>
</evidence>
<keyword evidence="11 13" id="KW-0560">Oxidoreductase</keyword>
<dbReference type="InterPro" id="IPR002125">
    <property type="entry name" value="CMP_dCMP_dom"/>
</dbReference>
<dbReference type="InterPro" id="IPR002734">
    <property type="entry name" value="RibDG_C"/>
</dbReference>
<feature type="binding site" evidence="15">
    <location>
        <position position="215"/>
    </location>
    <ligand>
        <name>substrate</name>
    </ligand>
</feature>
<dbReference type="RefSeq" id="WP_016857463.1">
    <property type="nucleotide sequence ID" value="NZ_CP016303.1"/>
</dbReference>
<evidence type="ECO:0000256" key="2">
    <source>
        <dbReference type="ARBA" id="ARBA00004882"/>
    </source>
</evidence>
<dbReference type="Gene3D" id="3.40.140.10">
    <property type="entry name" value="Cytidine Deaminase, domain 2"/>
    <property type="match status" value="1"/>
</dbReference>
<comment type="similarity">
    <text evidence="5 13">In the C-terminal section; belongs to the HTP reductase family.</text>
</comment>
<keyword evidence="6 13" id="KW-0686">Riboflavin biosynthesis</keyword>
<comment type="pathway">
    <text evidence="2 13">Cofactor biosynthesis; riboflavin biosynthesis; 5-amino-6-(D-ribitylamino)uracil from GTP: step 2/4.</text>
</comment>
<evidence type="ECO:0000256" key="5">
    <source>
        <dbReference type="ARBA" id="ARBA00007417"/>
    </source>
</evidence>
<dbReference type="InterPro" id="IPR016193">
    <property type="entry name" value="Cytidine_deaminase-like"/>
</dbReference>
<feature type="binding site" evidence="15">
    <location>
        <position position="218"/>
    </location>
    <ligand>
        <name>substrate</name>
    </ligand>
</feature>
<dbReference type="InterPro" id="IPR004794">
    <property type="entry name" value="Eubact_RibD"/>
</dbReference>
<evidence type="ECO:0000256" key="15">
    <source>
        <dbReference type="PIRSR" id="PIRSR006769-2"/>
    </source>
</evidence>
<comment type="cofactor">
    <cofactor evidence="13 16">
        <name>Zn(2+)</name>
        <dbReference type="ChEBI" id="CHEBI:29105"/>
    </cofactor>
    <text evidence="13 16">Binds 1 zinc ion.</text>
</comment>
<dbReference type="Proteomes" id="UP000216438">
    <property type="component" value="Chromosome"/>
</dbReference>
<dbReference type="CDD" id="cd01284">
    <property type="entry name" value="Riboflavin_deaminase-reductase"/>
    <property type="match status" value="1"/>
</dbReference>
<dbReference type="EC" id="1.1.1.193" evidence="13"/>
<dbReference type="UniPathway" id="UPA00275">
    <property type="reaction ID" value="UER00401"/>
</dbReference>
<comment type="catalytic activity">
    <reaction evidence="13">
        <text>2,5-diamino-6-hydroxy-4-(5-phosphoribosylamino)-pyrimidine + H2O + H(+) = 5-amino-6-(5-phospho-D-ribosylamino)uracil + NH4(+)</text>
        <dbReference type="Rhea" id="RHEA:21868"/>
        <dbReference type="ChEBI" id="CHEBI:15377"/>
        <dbReference type="ChEBI" id="CHEBI:15378"/>
        <dbReference type="ChEBI" id="CHEBI:28938"/>
        <dbReference type="ChEBI" id="CHEBI:58453"/>
        <dbReference type="ChEBI" id="CHEBI:58614"/>
        <dbReference type="EC" id="3.5.4.26"/>
    </reaction>
</comment>
<feature type="binding site" evidence="16">
    <location>
        <position position="61"/>
    </location>
    <ligand>
        <name>Zn(2+)</name>
        <dbReference type="ChEBI" id="CHEBI:29105"/>
        <note>catalytic</note>
    </ligand>
</feature>
<accession>A0A249DXE7</accession>
<dbReference type="InterPro" id="IPR024072">
    <property type="entry name" value="DHFR-like_dom_sf"/>
</dbReference>
<comment type="catalytic activity">
    <reaction evidence="13">
        <text>5-amino-6-(5-phospho-D-ribitylamino)uracil + NADP(+) = 5-amino-6-(5-phospho-D-ribosylamino)uracil + NADPH + H(+)</text>
        <dbReference type="Rhea" id="RHEA:17845"/>
        <dbReference type="ChEBI" id="CHEBI:15378"/>
        <dbReference type="ChEBI" id="CHEBI:57783"/>
        <dbReference type="ChEBI" id="CHEBI:58349"/>
        <dbReference type="ChEBI" id="CHEBI:58421"/>
        <dbReference type="ChEBI" id="CHEBI:58453"/>
        <dbReference type="EC" id="1.1.1.193"/>
    </reaction>
</comment>
<dbReference type="GO" id="GO:0008835">
    <property type="term" value="F:diaminohydroxyphosphoribosylaminopyrimidine deaminase activity"/>
    <property type="evidence" value="ECO:0007669"/>
    <property type="project" value="UniProtKB-EC"/>
</dbReference>